<dbReference type="Gene3D" id="3.40.190.10">
    <property type="entry name" value="Periplasmic binding protein-like II"/>
    <property type="match status" value="2"/>
</dbReference>
<dbReference type="GO" id="GO:0000976">
    <property type="term" value="F:transcription cis-regulatory region binding"/>
    <property type="evidence" value="ECO:0007669"/>
    <property type="project" value="TreeGrafter"/>
</dbReference>
<evidence type="ECO:0000256" key="1">
    <source>
        <dbReference type="ARBA" id="ARBA00009437"/>
    </source>
</evidence>
<dbReference type="PATRIC" id="fig|1079.6.peg.602"/>
<keyword evidence="3" id="KW-0238">DNA-binding</keyword>
<gene>
    <name evidence="10" type="primary">cmpR_1</name>
    <name evidence="9" type="ORF">BV133_749</name>
    <name evidence="10" type="ORF">BVIRIDIS_00320</name>
</gene>
<evidence type="ECO:0000313" key="11">
    <source>
        <dbReference type="Proteomes" id="UP000065734"/>
    </source>
</evidence>
<evidence type="ECO:0000256" key="6">
    <source>
        <dbReference type="ARBA" id="ARBA00043141"/>
    </source>
</evidence>
<dbReference type="EMBL" id="AP014854">
    <property type="protein sequence ID" value="BAR98342.1"/>
    <property type="molecule type" value="Genomic_DNA"/>
</dbReference>
<dbReference type="Proteomes" id="UP000065734">
    <property type="component" value="Chromosome I"/>
</dbReference>
<keyword evidence="11" id="KW-1185">Reference proteome</keyword>
<reference evidence="9" key="1">
    <citation type="journal article" date="2015" name="Genome Announc.">
        <title>Complete Genome Sequence of the Bacteriochlorophyll b-Producing Photosynthetic Bacterium Blastochloris viridis.</title>
        <authorList>
            <person name="Tsukatani Y."/>
            <person name="Hirose Y."/>
            <person name="Harada J."/>
            <person name="Misawa N."/>
            <person name="Mori K."/>
            <person name="Inoue K."/>
            <person name="Tamiaki H."/>
        </authorList>
    </citation>
    <scope>NUCLEOTIDE SEQUENCE [LARGE SCALE GENOMIC DNA]</scope>
    <source>
        <strain evidence="9">DSM 133</strain>
    </source>
</reference>
<dbReference type="SUPFAM" id="SSF46785">
    <property type="entry name" value="Winged helix' DNA-binding domain"/>
    <property type="match status" value="1"/>
</dbReference>
<dbReference type="InterPro" id="IPR036388">
    <property type="entry name" value="WH-like_DNA-bd_sf"/>
</dbReference>
<feature type="domain" description="HTH lysR-type" evidence="8">
    <location>
        <begin position="1"/>
        <end position="61"/>
    </location>
</feature>
<feature type="chain" id="PRO_5014229061" description="HTH-type transcriptional regulator CbbR" evidence="7">
    <location>
        <begin position="25"/>
        <end position="305"/>
    </location>
</feature>
<organism evidence="10 11">
    <name type="scientific">Blastochloris viridis</name>
    <name type="common">Rhodopseudomonas viridis</name>
    <dbReference type="NCBI Taxonomy" id="1079"/>
    <lineage>
        <taxon>Bacteria</taxon>
        <taxon>Pseudomonadati</taxon>
        <taxon>Pseudomonadota</taxon>
        <taxon>Alphaproteobacteria</taxon>
        <taxon>Hyphomicrobiales</taxon>
        <taxon>Blastochloridaceae</taxon>
        <taxon>Blastochloris</taxon>
    </lineage>
</organism>
<proteinExistence type="inferred from homology"/>
<dbReference type="Pfam" id="PF00126">
    <property type="entry name" value="HTH_1"/>
    <property type="match status" value="1"/>
</dbReference>
<dbReference type="PANTHER" id="PTHR30126:SF5">
    <property type="entry name" value="HTH-TYPE TRANSCRIPTIONAL ACTIVATOR CMPR"/>
    <property type="match status" value="1"/>
</dbReference>
<dbReference type="GO" id="GO:0003700">
    <property type="term" value="F:DNA-binding transcription factor activity"/>
    <property type="evidence" value="ECO:0007669"/>
    <property type="project" value="InterPro"/>
</dbReference>
<protein>
    <recommendedName>
        <fullName evidence="5">HTH-type transcriptional regulator CbbR</fullName>
    </recommendedName>
    <alternativeName>
        <fullName evidence="6">RuBisCO operon transcriptional regulator</fullName>
    </alternativeName>
</protein>
<dbReference type="InterPro" id="IPR000847">
    <property type="entry name" value="LysR_HTH_N"/>
</dbReference>
<dbReference type="AlphaFoldDB" id="A0A0H5B824"/>
<evidence type="ECO:0000256" key="4">
    <source>
        <dbReference type="ARBA" id="ARBA00023163"/>
    </source>
</evidence>
<evidence type="ECO:0000313" key="9">
    <source>
        <dbReference type="EMBL" id="BAR98342.1"/>
    </source>
</evidence>
<dbReference type="KEGG" id="bvr:BVIR_588"/>
<name>A0A0H5B824_BLAVI</name>
<dbReference type="RefSeq" id="WP_055036353.1">
    <property type="nucleotide sequence ID" value="NZ_AP014854.2"/>
</dbReference>
<evidence type="ECO:0000256" key="3">
    <source>
        <dbReference type="ARBA" id="ARBA00023125"/>
    </source>
</evidence>
<reference evidence="10" key="2">
    <citation type="submission" date="2015-11" db="EMBL/GenBank/DDBJ databases">
        <authorList>
            <person name="Zhang Y."/>
            <person name="Guo Z."/>
        </authorList>
    </citation>
    <scope>NUCLEOTIDE SEQUENCE</scope>
    <source>
        <strain evidence="10">1</strain>
    </source>
</reference>
<dbReference type="InterPro" id="IPR036390">
    <property type="entry name" value="WH_DNA-bd_sf"/>
</dbReference>
<keyword evidence="2" id="KW-0805">Transcription regulation</keyword>
<dbReference type="InterPro" id="IPR005119">
    <property type="entry name" value="LysR_subst-bd"/>
</dbReference>
<comment type="similarity">
    <text evidence="1">Belongs to the LysR transcriptional regulatory family.</text>
</comment>
<reference evidence="11" key="3">
    <citation type="journal article" date="2016" name="Genome Announc.">
        <title>Revised genome sequence of the purple photosynthetic bacterium Blastochloris viridis.</title>
        <authorList>
            <person name="Liu L.N."/>
            <person name="Faulkner M."/>
            <person name="Liu X."/>
            <person name="Huang F."/>
            <person name="Darby A.C."/>
            <person name="Hall N."/>
        </authorList>
    </citation>
    <scope>NUCLEOTIDE SEQUENCE [LARGE SCALE GENOMIC DNA]</scope>
    <source>
        <strain evidence="11">ATCC 19567 / DSM 133 / F</strain>
    </source>
</reference>
<dbReference type="EMBL" id="LN907867">
    <property type="protein sequence ID" value="CUU41047.1"/>
    <property type="molecule type" value="Genomic_DNA"/>
</dbReference>
<evidence type="ECO:0000259" key="8">
    <source>
        <dbReference type="PROSITE" id="PS50931"/>
    </source>
</evidence>
<feature type="signal peptide" evidence="7">
    <location>
        <begin position="1"/>
        <end position="24"/>
    </location>
</feature>
<dbReference type="OrthoDB" id="7840053at2"/>
<evidence type="ECO:0000256" key="2">
    <source>
        <dbReference type="ARBA" id="ARBA00023015"/>
    </source>
</evidence>
<sequence>MRHATLKQLRLLAAAARTGSFAAAAEASGVTAPAVTMQMKALEAEVGLPLFERDARGLRLTAAGQELNACARRVDLALSDCESAVRALKTLEGGRVVLGVVSTAKYFAPFALAAFARRHPGVETELVIGNRGEIVARFEEGALDVTVMGRPPEDVAVASALIGDHPHLIVASPDHALVGRGPLKPADLKPYPMLTREVGSGTRTLMEQFFRDADVSPRIGMEIGSNETIKQAVMAGLGLAVISGHTVATELADGRLTALPVEGLPLWRKWFVVRPLAKRLMPAAEALCDYLATEGHRFLPKVAGV</sequence>
<accession>A0A0H5B824</accession>
<dbReference type="STRING" id="1079.BVIR_588"/>
<dbReference type="Gene3D" id="1.10.10.10">
    <property type="entry name" value="Winged helix-like DNA-binding domain superfamily/Winged helix DNA-binding domain"/>
    <property type="match status" value="1"/>
</dbReference>
<evidence type="ECO:0000313" key="10">
    <source>
        <dbReference type="EMBL" id="CUU41047.1"/>
    </source>
</evidence>
<evidence type="ECO:0000256" key="5">
    <source>
        <dbReference type="ARBA" id="ARBA00039279"/>
    </source>
</evidence>
<keyword evidence="7" id="KW-0732">Signal</keyword>
<dbReference type="Pfam" id="PF03466">
    <property type="entry name" value="LysR_substrate"/>
    <property type="match status" value="1"/>
</dbReference>
<dbReference type="SUPFAM" id="SSF53850">
    <property type="entry name" value="Periplasmic binding protein-like II"/>
    <property type="match status" value="1"/>
</dbReference>
<dbReference type="PROSITE" id="PS50931">
    <property type="entry name" value="HTH_LYSR"/>
    <property type="match status" value="1"/>
</dbReference>
<keyword evidence="4" id="KW-0804">Transcription</keyword>
<dbReference type="PANTHER" id="PTHR30126">
    <property type="entry name" value="HTH-TYPE TRANSCRIPTIONAL REGULATOR"/>
    <property type="match status" value="1"/>
</dbReference>
<evidence type="ECO:0000256" key="7">
    <source>
        <dbReference type="SAM" id="SignalP"/>
    </source>
</evidence>